<dbReference type="Gene3D" id="3.40.50.300">
    <property type="entry name" value="P-loop containing nucleotide triphosphate hydrolases"/>
    <property type="match status" value="2"/>
</dbReference>
<gene>
    <name evidence="10" type="ORF">F8M41_022360</name>
</gene>
<protein>
    <recommendedName>
        <fullName evidence="1">(d)CMP kinase</fullName>
        <ecNumber evidence="1">2.7.4.25</ecNumber>
    </recommendedName>
</protein>
<evidence type="ECO:0000256" key="6">
    <source>
        <dbReference type="ARBA" id="ARBA00047615"/>
    </source>
</evidence>
<evidence type="ECO:0000256" key="8">
    <source>
        <dbReference type="SAM" id="Coils"/>
    </source>
</evidence>
<evidence type="ECO:0000256" key="4">
    <source>
        <dbReference type="ARBA" id="ARBA00022777"/>
    </source>
</evidence>
<evidence type="ECO:0000256" key="7">
    <source>
        <dbReference type="ARBA" id="ARBA00048478"/>
    </source>
</evidence>
<evidence type="ECO:0000256" key="5">
    <source>
        <dbReference type="ARBA" id="ARBA00022840"/>
    </source>
</evidence>
<dbReference type="Pfam" id="PF02224">
    <property type="entry name" value="Cytidylate_kin"/>
    <property type="match status" value="2"/>
</dbReference>
<evidence type="ECO:0000256" key="1">
    <source>
        <dbReference type="ARBA" id="ARBA00012906"/>
    </source>
</evidence>
<evidence type="ECO:0000259" key="9">
    <source>
        <dbReference type="Pfam" id="PF02224"/>
    </source>
</evidence>
<organism evidence="10 11">
    <name type="scientific">Gigaspora margarita</name>
    <dbReference type="NCBI Taxonomy" id="4874"/>
    <lineage>
        <taxon>Eukaryota</taxon>
        <taxon>Fungi</taxon>
        <taxon>Fungi incertae sedis</taxon>
        <taxon>Mucoromycota</taxon>
        <taxon>Glomeromycotina</taxon>
        <taxon>Glomeromycetes</taxon>
        <taxon>Diversisporales</taxon>
        <taxon>Gigasporaceae</taxon>
        <taxon>Gigaspora</taxon>
    </lineage>
</organism>
<evidence type="ECO:0000313" key="11">
    <source>
        <dbReference type="Proteomes" id="UP000439903"/>
    </source>
</evidence>
<proteinExistence type="predicted"/>
<comment type="catalytic activity">
    <reaction evidence="7">
        <text>CMP + ATP = CDP + ADP</text>
        <dbReference type="Rhea" id="RHEA:11600"/>
        <dbReference type="ChEBI" id="CHEBI:30616"/>
        <dbReference type="ChEBI" id="CHEBI:58069"/>
        <dbReference type="ChEBI" id="CHEBI:60377"/>
        <dbReference type="ChEBI" id="CHEBI:456216"/>
        <dbReference type="EC" id="2.7.4.25"/>
    </reaction>
</comment>
<sequence length="310" mass="36406">MKKSFNIAIDGLSGVGKSPIRYQVAKQLKFTFIDSGLFYRYIADRFYLDDTIQLNEIYLFKDEMIVVGRDVATNILPNAEVKLVLEADFETRVYRRTKQLNAKEFEAIGKVFSDMLKRDMDSFDLILEAKKVATIIDTTNLSIEQVIAKILTRVLWVKYGNNDIFTSNSQEELFTPQEGSSTSQTNDKYIVPELIELKTWQLANYVTDKMYSKLISNLKERYELLRYLKELHELCVTEYEKIERDVLPKNHSNNRELYKKAQEWRKTMLTKSKNSAKFQASHLNTMLLDLENEIDEQEQEEEKKIKKQKN</sequence>
<dbReference type="EMBL" id="WTPW01000690">
    <property type="protein sequence ID" value="KAF0488273.1"/>
    <property type="molecule type" value="Genomic_DNA"/>
</dbReference>
<comment type="caution">
    <text evidence="10">The sequence shown here is derived from an EMBL/GenBank/DDBJ whole genome shotgun (WGS) entry which is preliminary data.</text>
</comment>
<keyword evidence="8" id="KW-0175">Coiled coil</keyword>
<dbReference type="GO" id="GO:0036431">
    <property type="term" value="F:dCMP kinase activity"/>
    <property type="evidence" value="ECO:0007669"/>
    <property type="project" value="InterPro"/>
</dbReference>
<dbReference type="OrthoDB" id="10263145at2759"/>
<dbReference type="Proteomes" id="UP000439903">
    <property type="component" value="Unassembled WGS sequence"/>
</dbReference>
<dbReference type="SUPFAM" id="SSF52540">
    <property type="entry name" value="P-loop containing nucleoside triphosphate hydrolases"/>
    <property type="match status" value="1"/>
</dbReference>
<accession>A0A8H4EI14</accession>
<keyword evidence="3" id="KW-0547">Nucleotide-binding</keyword>
<feature type="domain" description="Cytidylate kinase" evidence="9">
    <location>
        <begin position="7"/>
        <end position="43"/>
    </location>
</feature>
<keyword evidence="5" id="KW-0067">ATP-binding</keyword>
<feature type="coiled-coil region" evidence="8">
    <location>
        <begin position="280"/>
        <end position="310"/>
    </location>
</feature>
<dbReference type="AlphaFoldDB" id="A0A8H4EI14"/>
<evidence type="ECO:0000313" key="10">
    <source>
        <dbReference type="EMBL" id="KAF0488273.1"/>
    </source>
</evidence>
<keyword evidence="2" id="KW-0808">Transferase</keyword>
<reference evidence="10 11" key="1">
    <citation type="journal article" date="2019" name="Environ. Microbiol.">
        <title>At the nexus of three kingdoms: the genome of the mycorrhizal fungus Gigaspora margarita provides insights into plant, endobacterial and fungal interactions.</title>
        <authorList>
            <person name="Venice F."/>
            <person name="Ghignone S."/>
            <person name="Salvioli di Fossalunga A."/>
            <person name="Amselem J."/>
            <person name="Novero M."/>
            <person name="Xianan X."/>
            <person name="Sedzielewska Toro K."/>
            <person name="Morin E."/>
            <person name="Lipzen A."/>
            <person name="Grigoriev I.V."/>
            <person name="Henrissat B."/>
            <person name="Martin F.M."/>
            <person name="Bonfante P."/>
        </authorList>
    </citation>
    <scope>NUCLEOTIDE SEQUENCE [LARGE SCALE GENOMIC DNA]</scope>
    <source>
        <strain evidence="10 11">BEG34</strain>
    </source>
</reference>
<comment type="catalytic activity">
    <reaction evidence="6">
        <text>dCMP + ATP = dCDP + ADP</text>
        <dbReference type="Rhea" id="RHEA:25094"/>
        <dbReference type="ChEBI" id="CHEBI:30616"/>
        <dbReference type="ChEBI" id="CHEBI:57566"/>
        <dbReference type="ChEBI" id="CHEBI:58593"/>
        <dbReference type="ChEBI" id="CHEBI:456216"/>
        <dbReference type="EC" id="2.7.4.25"/>
    </reaction>
</comment>
<dbReference type="InterPro" id="IPR011994">
    <property type="entry name" value="Cytidylate_kinase_dom"/>
</dbReference>
<feature type="domain" description="Cytidylate kinase" evidence="9">
    <location>
        <begin position="60"/>
        <end position="153"/>
    </location>
</feature>
<keyword evidence="4 10" id="KW-0418">Kinase</keyword>
<dbReference type="GO" id="GO:0006139">
    <property type="term" value="P:nucleobase-containing compound metabolic process"/>
    <property type="evidence" value="ECO:0007669"/>
    <property type="project" value="InterPro"/>
</dbReference>
<evidence type="ECO:0000256" key="3">
    <source>
        <dbReference type="ARBA" id="ARBA00022741"/>
    </source>
</evidence>
<evidence type="ECO:0000256" key="2">
    <source>
        <dbReference type="ARBA" id="ARBA00022679"/>
    </source>
</evidence>
<dbReference type="EC" id="2.7.4.25" evidence="1"/>
<dbReference type="InterPro" id="IPR027417">
    <property type="entry name" value="P-loop_NTPase"/>
</dbReference>
<dbReference type="GO" id="GO:0005524">
    <property type="term" value="F:ATP binding"/>
    <property type="evidence" value="ECO:0007669"/>
    <property type="project" value="UniProtKB-KW"/>
</dbReference>
<name>A0A8H4EI14_GIGMA</name>
<keyword evidence="11" id="KW-1185">Reference proteome</keyword>